<keyword evidence="3" id="KW-1185">Reference proteome</keyword>
<evidence type="ECO:0000313" key="3">
    <source>
        <dbReference type="Proteomes" id="UP000019591"/>
    </source>
</evidence>
<proteinExistence type="predicted"/>
<keyword evidence="1" id="KW-0812">Transmembrane</keyword>
<accession>W8T4H7</accession>
<dbReference type="EMBL" id="CP007452">
    <property type="protein sequence ID" value="AHM56634.1"/>
    <property type="molecule type" value="Genomic_DNA"/>
</dbReference>
<gene>
    <name evidence="2" type="ORF">EAL2_c13390</name>
</gene>
<evidence type="ECO:0000313" key="2">
    <source>
        <dbReference type="EMBL" id="AHM56634.1"/>
    </source>
</evidence>
<sequence>MKNSLFILGILNYLTVALYTLITIIFNRNFAVTDFLTDTAMLLVCLNISAMLINKIRLEFSDSIENTKICGNEIDLTVNGDEELRDILKDPAGEDEELFDEIRLEDINNIK</sequence>
<dbReference type="PATRIC" id="fig|1286171.3.peg.1289"/>
<keyword evidence="1" id="KW-1133">Transmembrane helix</keyword>
<keyword evidence="1" id="KW-0472">Membrane</keyword>
<reference evidence="2 3" key="1">
    <citation type="journal article" date="2014" name="Genome Announc.">
        <title>Complete Genome Sequence of Amino Acid-Utilizing Eubacterium acidaminophilum al-2 (DSM 3953).</title>
        <authorList>
            <person name="Poehlein A."/>
            <person name="Andreesen J.R."/>
            <person name="Daniel R."/>
        </authorList>
    </citation>
    <scope>NUCLEOTIDE SEQUENCE [LARGE SCALE GENOMIC DNA]</scope>
    <source>
        <strain evidence="2 3">DSM 3953</strain>
    </source>
</reference>
<organism evidence="2 3">
    <name type="scientific">Peptoclostridium acidaminophilum DSM 3953</name>
    <dbReference type="NCBI Taxonomy" id="1286171"/>
    <lineage>
        <taxon>Bacteria</taxon>
        <taxon>Bacillati</taxon>
        <taxon>Bacillota</taxon>
        <taxon>Clostridia</taxon>
        <taxon>Peptostreptococcales</taxon>
        <taxon>Peptoclostridiaceae</taxon>
        <taxon>Peptoclostridium</taxon>
    </lineage>
</organism>
<protein>
    <submittedName>
        <fullName evidence="2">Uncharacterized protein</fullName>
    </submittedName>
</protein>
<dbReference type="AlphaFoldDB" id="W8T4H7"/>
<dbReference type="STRING" id="1286171.EAL2_c13390"/>
<dbReference type="Proteomes" id="UP000019591">
    <property type="component" value="Chromosome"/>
</dbReference>
<feature type="transmembrane region" description="Helical" evidence="1">
    <location>
        <begin position="5"/>
        <end position="26"/>
    </location>
</feature>
<evidence type="ECO:0000256" key="1">
    <source>
        <dbReference type="SAM" id="Phobius"/>
    </source>
</evidence>
<dbReference type="RefSeq" id="WP_025435619.1">
    <property type="nucleotide sequence ID" value="NZ_CP007452.1"/>
</dbReference>
<dbReference type="HOGENOM" id="CLU_2154562_0_0_9"/>
<dbReference type="KEGG" id="eac:EAL2_c13390"/>
<feature type="transmembrane region" description="Helical" evidence="1">
    <location>
        <begin position="32"/>
        <end position="53"/>
    </location>
</feature>
<name>W8T4H7_PEPAC</name>